<keyword evidence="7" id="KW-0804">Transcription</keyword>
<dbReference type="SUPFAM" id="SSF47459">
    <property type="entry name" value="HLH, helix-loop-helix DNA-binding domain"/>
    <property type="match status" value="1"/>
</dbReference>
<dbReference type="Gene3D" id="4.10.280.10">
    <property type="entry name" value="Helix-loop-helix DNA-binding domain"/>
    <property type="match status" value="1"/>
</dbReference>
<dbReference type="PANTHER" id="PTHR19290">
    <property type="entry name" value="BASIC HELIX-LOOP-HELIX PROTEIN NEUROGENIN-RELATED"/>
    <property type="match status" value="1"/>
</dbReference>
<feature type="compositionally biased region" description="Low complexity" evidence="9">
    <location>
        <begin position="196"/>
        <end position="235"/>
    </location>
</feature>
<dbReference type="PANTHER" id="PTHR19290:SF171">
    <property type="entry name" value="NEUROGENIN-2"/>
    <property type="match status" value="1"/>
</dbReference>
<evidence type="ECO:0000256" key="7">
    <source>
        <dbReference type="ARBA" id="ARBA00023163"/>
    </source>
</evidence>
<feature type="compositionally biased region" description="Low complexity" evidence="9">
    <location>
        <begin position="55"/>
        <end position="69"/>
    </location>
</feature>
<accession>A0A1U8CRL4</accession>
<protein>
    <submittedName>
        <fullName evidence="12">Neurogenin-2</fullName>
    </submittedName>
</protein>
<dbReference type="PROSITE" id="PS50888">
    <property type="entry name" value="BHLH"/>
    <property type="match status" value="1"/>
</dbReference>
<keyword evidence="6" id="KW-0010">Activator</keyword>
<dbReference type="GO" id="GO:0045944">
    <property type="term" value="P:positive regulation of transcription by RNA polymerase II"/>
    <property type="evidence" value="ECO:0007669"/>
    <property type="project" value="TreeGrafter"/>
</dbReference>
<evidence type="ECO:0000256" key="2">
    <source>
        <dbReference type="ARBA" id="ARBA00022782"/>
    </source>
</evidence>
<feature type="region of interest" description="Disordered" evidence="9">
    <location>
        <begin position="21"/>
        <end position="76"/>
    </location>
</feature>
<dbReference type="RefSeq" id="XP_012978059.1">
    <property type="nucleotide sequence ID" value="XM_013122605.2"/>
</dbReference>
<dbReference type="GO" id="GO:0070888">
    <property type="term" value="F:E-box binding"/>
    <property type="evidence" value="ECO:0007669"/>
    <property type="project" value="TreeGrafter"/>
</dbReference>
<keyword evidence="4" id="KW-0805">Transcription regulation</keyword>
<feature type="domain" description="BHLH" evidence="10">
    <location>
        <begin position="112"/>
        <end position="164"/>
    </location>
</feature>
<feature type="compositionally biased region" description="Polar residues" evidence="9">
    <location>
        <begin position="24"/>
        <end position="36"/>
    </location>
</feature>
<dbReference type="InterPro" id="IPR011598">
    <property type="entry name" value="bHLH_dom"/>
</dbReference>
<dbReference type="SMART" id="SM00353">
    <property type="entry name" value="HLH"/>
    <property type="match status" value="1"/>
</dbReference>
<dbReference type="Pfam" id="PF00010">
    <property type="entry name" value="HLH"/>
    <property type="match status" value="1"/>
</dbReference>
<evidence type="ECO:0000256" key="9">
    <source>
        <dbReference type="SAM" id="MobiDB-lite"/>
    </source>
</evidence>
<dbReference type="OrthoDB" id="5969565at2759"/>
<dbReference type="AlphaFoldDB" id="A0A1U8CRL4"/>
<dbReference type="InterPro" id="IPR050359">
    <property type="entry name" value="bHLH_transcription_factors"/>
</dbReference>
<keyword evidence="5" id="KW-0238">DNA-binding</keyword>
<keyword evidence="11" id="KW-1185">Reference proteome</keyword>
<gene>
    <name evidence="12" type="primary">Neurog2</name>
</gene>
<keyword evidence="8" id="KW-0539">Nucleus</keyword>
<dbReference type="GO" id="GO:0046983">
    <property type="term" value="F:protein dimerization activity"/>
    <property type="evidence" value="ECO:0007669"/>
    <property type="project" value="InterPro"/>
</dbReference>
<organism evidence="11 12">
    <name type="scientific">Mesocricetus auratus</name>
    <name type="common">Golden hamster</name>
    <dbReference type="NCBI Taxonomy" id="10036"/>
    <lineage>
        <taxon>Eukaryota</taxon>
        <taxon>Metazoa</taxon>
        <taxon>Chordata</taxon>
        <taxon>Craniata</taxon>
        <taxon>Vertebrata</taxon>
        <taxon>Euteleostomi</taxon>
        <taxon>Mammalia</taxon>
        <taxon>Eutheria</taxon>
        <taxon>Euarchontoglires</taxon>
        <taxon>Glires</taxon>
        <taxon>Rodentia</taxon>
        <taxon>Myomorpha</taxon>
        <taxon>Muroidea</taxon>
        <taxon>Cricetidae</taxon>
        <taxon>Cricetinae</taxon>
        <taxon>Mesocricetus</taxon>
    </lineage>
</organism>
<dbReference type="InterPro" id="IPR036638">
    <property type="entry name" value="HLH_DNA-bd_sf"/>
</dbReference>
<evidence type="ECO:0000256" key="8">
    <source>
        <dbReference type="ARBA" id="ARBA00023242"/>
    </source>
</evidence>
<dbReference type="GO" id="GO:0007423">
    <property type="term" value="P:sensory organ development"/>
    <property type="evidence" value="ECO:0007669"/>
    <property type="project" value="TreeGrafter"/>
</dbReference>
<reference evidence="12" key="1">
    <citation type="submission" date="2025-08" db="UniProtKB">
        <authorList>
            <consortium name="RefSeq"/>
        </authorList>
    </citation>
    <scope>IDENTIFICATION</scope>
    <source>
        <tissue evidence="12">Liver</tissue>
    </source>
</reference>
<evidence type="ECO:0000256" key="1">
    <source>
        <dbReference type="ARBA" id="ARBA00022473"/>
    </source>
</evidence>
<dbReference type="STRING" id="10036.ENSMAUP00000004069"/>
<evidence type="ECO:0000256" key="3">
    <source>
        <dbReference type="ARBA" id="ARBA00022902"/>
    </source>
</evidence>
<evidence type="ECO:0000256" key="5">
    <source>
        <dbReference type="ARBA" id="ARBA00023125"/>
    </source>
</evidence>
<evidence type="ECO:0000313" key="11">
    <source>
        <dbReference type="Proteomes" id="UP000886700"/>
    </source>
</evidence>
<dbReference type="InterPro" id="IPR032655">
    <property type="entry name" value="Ngn-2_bHLH"/>
</dbReference>
<dbReference type="GO" id="GO:0030900">
    <property type="term" value="P:forebrain development"/>
    <property type="evidence" value="ECO:0007669"/>
    <property type="project" value="TreeGrafter"/>
</dbReference>
<keyword evidence="1" id="KW-0217">Developmental protein</keyword>
<dbReference type="KEGG" id="maua:101828223"/>
<proteinExistence type="predicted"/>
<evidence type="ECO:0000256" key="4">
    <source>
        <dbReference type="ARBA" id="ARBA00023015"/>
    </source>
</evidence>
<dbReference type="GO" id="GO:0000981">
    <property type="term" value="F:DNA-binding transcription factor activity, RNA polymerase II-specific"/>
    <property type="evidence" value="ECO:0007669"/>
    <property type="project" value="TreeGrafter"/>
</dbReference>
<dbReference type="GO" id="GO:0061564">
    <property type="term" value="P:axon development"/>
    <property type="evidence" value="ECO:0007669"/>
    <property type="project" value="TreeGrafter"/>
</dbReference>
<dbReference type="eggNOG" id="KOG3898">
    <property type="taxonomic scope" value="Eukaryota"/>
</dbReference>
<dbReference type="FunFam" id="4.10.280.10:FF:000006">
    <property type="entry name" value="Neurogenic differentiation factor"/>
    <property type="match status" value="1"/>
</dbReference>
<sequence>MFVKSETLELKEEEEVLMLLGSASPASATLTPMSSSADEEEDEELRRPGAGLGQRGAEAGQGAQGSSASGAGGCKPARLLGLVHESKRRPSRTRAVTRGAKTAETVQRIKKTRRLKANNRERNRMHNLNAALDALREVLPTFPEDAKLTKIETLRFAHNYIWALTETLRLADHCAGGGGLQGALFSEAVLLSPGAALSAGGDSPSPPSSSWSCTNSPASSSASSNSTSPYSCTLSPASPGSDVDYWQPPPPDKHRYAPHLPVARDCI</sequence>
<evidence type="ECO:0000313" key="12">
    <source>
        <dbReference type="RefSeq" id="XP_012978059.1"/>
    </source>
</evidence>
<keyword evidence="2" id="KW-0221">Differentiation</keyword>
<dbReference type="GO" id="GO:0005634">
    <property type="term" value="C:nucleus"/>
    <property type="evidence" value="ECO:0007669"/>
    <property type="project" value="TreeGrafter"/>
</dbReference>
<feature type="region of interest" description="Disordered" evidence="9">
    <location>
        <begin position="196"/>
        <end position="259"/>
    </location>
</feature>
<name>A0A1U8CRL4_MESAU</name>
<dbReference type="Proteomes" id="UP000886700">
    <property type="component" value="Unplaced"/>
</dbReference>
<dbReference type="GeneID" id="101828223"/>
<evidence type="ECO:0000259" key="10">
    <source>
        <dbReference type="PROSITE" id="PS50888"/>
    </source>
</evidence>
<evidence type="ECO:0000256" key="6">
    <source>
        <dbReference type="ARBA" id="ARBA00023159"/>
    </source>
</evidence>
<dbReference type="CDD" id="cd19717">
    <property type="entry name" value="bHLH_TS_NGN2_ATOH4"/>
    <property type="match status" value="1"/>
</dbReference>
<dbReference type="CTD" id="63973"/>
<keyword evidence="3" id="KW-0524">Neurogenesis</keyword>